<feature type="domain" description="Pyrrolo-quinoline quinone repeat" evidence="1">
    <location>
        <begin position="11"/>
        <end position="184"/>
    </location>
</feature>
<dbReference type="SMART" id="SM00564">
    <property type="entry name" value="PQQ"/>
    <property type="match status" value="3"/>
</dbReference>
<dbReference type="InterPro" id="IPR015943">
    <property type="entry name" value="WD40/YVTN_repeat-like_dom_sf"/>
</dbReference>
<dbReference type="InterPro" id="IPR018391">
    <property type="entry name" value="PQQ_b-propeller_rpt"/>
</dbReference>
<organism evidence="2 3">
    <name type="scientific">Streptomyces venezuelae</name>
    <dbReference type="NCBI Taxonomy" id="54571"/>
    <lineage>
        <taxon>Bacteria</taxon>
        <taxon>Bacillati</taxon>
        <taxon>Actinomycetota</taxon>
        <taxon>Actinomycetes</taxon>
        <taxon>Kitasatosporales</taxon>
        <taxon>Streptomycetaceae</taxon>
        <taxon>Streptomyces</taxon>
    </lineage>
</organism>
<dbReference type="AlphaFoldDB" id="A0A5P2D1Z2"/>
<dbReference type="InterPro" id="IPR011047">
    <property type="entry name" value="Quinoprotein_ADH-like_sf"/>
</dbReference>
<dbReference type="InterPro" id="IPR002372">
    <property type="entry name" value="PQQ_rpt_dom"/>
</dbReference>
<dbReference type="Proteomes" id="UP000325211">
    <property type="component" value="Chromosome"/>
</dbReference>
<dbReference type="PANTHER" id="PTHR34512">
    <property type="entry name" value="CELL SURFACE PROTEIN"/>
    <property type="match status" value="1"/>
</dbReference>
<evidence type="ECO:0000313" key="3">
    <source>
        <dbReference type="Proteomes" id="UP000325211"/>
    </source>
</evidence>
<accession>A0A5P2D1Z2</accession>
<dbReference type="EMBL" id="CP029190">
    <property type="protein sequence ID" value="QES48773.1"/>
    <property type="molecule type" value="Genomic_DNA"/>
</dbReference>
<dbReference type="Gene3D" id="2.130.10.10">
    <property type="entry name" value="YVTN repeat-like/Quinoprotein amine dehydrogenase"/>
    <property type="match status" value="2"/>
</dbReference>
<gene>
    <name evidence="2" type="ORF">DEJ50_14045</name>
</gene>
<proteinExistence type="predicted"/>
<sequence length="328" mass="33685">MPVSASGSGIGSVVRLDAATGQVQWSVKADVLDSESPAVVGDVVIVLGSGGKGFQAFDLGTGKVRWSVPSATVLRRLVVDGGRAYAVTAGGTVTAVDTGRGAKLWSVAAPESDDGYPMLRAAGGKVYVQGRAQNPDMQFHAFVTSLDGATGRGTDQSPLSGPCETRGLIVAPVAAKRVFLCHRENGSGVLNGDPEKGAAWDIPYGGNALSPLSAAEGKVYFLAASLSGEPAFTELNQESGGSQWRVPLPKVCAEPDRPETANAVVVTDGLAYVRCGAEGRVIDLAEHETVLKFTVPVRPEGPAGFLVAGGVVFAPSESGWASVEPQPL</sequence>
<evidence type="ECO:0000313" key="2">
    <source>
        <dbReference type="EMBL" id="QES48773.1"/>
    </source>
</evidence>
<protein>
    <recommendedName>
        <fullName evidence="1">Pyrrolo-quinoline quinone repeat domain-containing protein</fullName>
    </recommendedName>
</protein>
<name>A0A5P2D1Z2_STRVZ</name>
<reference evidence="2 3" key="1">
    <citation type="submission" date="2018-05" db="EMBL/GenBank/DDBJ databases">
        <title>Streptomyces venezuelae.</title>
        <authorList>
            <person name="Kim W."/>
            <person name="Lee N."/>
            <person name="Cho B.-K."/>
        </authorList>
    </citation>
    <scope>NUCLEOTIDE SEQUENCE [LARGE SCALE GENOMIC DNA]</scope>
    <source>
        <strain evidence="2 3">ATCC 21782</strain>
    </source>
</reference>
<dbReference type="PANTHER" id="PTHR34512:SF30">
    <property type="entry name" value="OUTER MEMBRANE PROTEIN ASSEMBLY FACTOR BAMB"/>
    <property type="match status" value="1"/>
</dbReference>
<dbReference type="SUPFAM" id="SSF50998">
    <property type="entry name" value="Quinoprotein alcohol dehydrogenase-like"/>
    <property type="match status" value="1"/>
</dbReference>
<evidence type="ECO:0000259" key="1">
    <source>
        <dbReference type="Pfam" id="PF13360"/>
    </source>
</evidence>
<dbReference type="Pfam" id="PF13360">
    <property type="entry name" value="PQQ_2"/>
    <property type="match status" value="1"/>
</dbReference>